<reference evidence="3" key="1">
    <citation type="journal article" date="2013" name="Mol. Plant Microbe Interact.">
        <title>Global aspects of pacC regulation of pathogenicity genes in Colletotrichum gloeosporioides as revealed by transcriptome analysis.</title>
        <authorList>
            <person name="Alkan N."/>
            <person name="Meng X."/>
            <person name="Friedlander G."/>
            <person name="Reuveni E."/>
            <person name="Sukno S."/>
            <person name="Sherman A."/>
            <person name="Thon M."/>
            <person name="Fluhr R."/>
            <person name="Prusky D."/>
        </authorList>
    </citation>
    <scope>NUCLEOTIDE SEQUENCE [LARGE SCALE GENOMIC DNA]</scope>
    <source>
        <strain evidence="3">Cg-14</strain>
    </source>
</reference>
<keyword evidence="1" id="KW-1133">Transmembrane helix</keyword>
<dbReference type="Pfam" id="PF14269">
    <property type="entry name" value="Arylsulfotran_2"/>
    <property type="match status" value="1"/>
</dbReference>
<comment type="caution">
    <text evidence="2">The sequence shown here is derived from an EMBL/GenBank/DDBJ whole genome shotgun (WGS) entry which is preliminary data.</text>
</comment>
<evidence type="ECO:0000313" key="3">
    <source>
        <dbReference type="Proteomes" id="UP000015530"/>
    </source>
</evidence>
<accession>T0KVH7</accession>
<dbReference type="InterPro" id="IPR053143">
    <property type="entry name" value="Arylsulfate_ST"/>
</dbReference>
<dbReference type="EMBL" id="AMYD01000021">
    <property type="protein sequence ID" value="EQB59527.1"/>
    <property type="molecule type" value="Genomic_DNA"/>
</dbReference>
<dbReference type="AlphaFoldDB" id="T0KVH7"/>
<evidence type="ECO:0000313" key="2">
    <source>
        <dbReference type="EMBL" id="EQB59527.1"/>
    </source>
</evidence>
<dbReference type="OMA" id="YHPRAYA"/>
<dbReference type="HOGENOM" id="CLU_018249_1_2_1"/>
<organism evidence="2 3">
    <name type="scientific">Colletotrichum gloeosporioides (strain Cg-14)</name>
    <name type="common">Anthracnose fungus</name>
    <name type="synonym">Glomerella cingulata</name>
    <dbReference type="NCBI Taxonomy" id="1237896"/>
    <lineage>
        <taxon>Eukaryota</taxon>
        <taxon>Fungi</taxon>
        <taxon>Dikarya</taxon>
        <taxon>Ascomycota</taxon>
        <taxon>Pezizomycotina</taxon>
        <taxon>Sordariomycetes</taxon>
        <taxon>Hypocreomycetidae</taxon>
        <taxon>Glomerellales</taxon>
        <taxon>Glomerellaceae</taxon>
        <taxon>Colletotrichum</taxon>
        <taxon>Colletotrichum gloeosporioides species complex</taxon>
    </lineage>
</organism>
<keyword evidence="1" id="KW-0812">Transmembrane</keyword>
<keyword evidence="1" id="KW-0472">Membrane</keyword>
<dbReference type="Proteomes" id="UP000015530">
    <property type="component" value="Unassembled WGS sequence"/>
</dbReference>
<evidence type="ECO:0008006" key="4">
    <source>
        <dbReference type="Google" id="ProtNLM"/>
    </source>
</evidence>
<feature type="transmembrane region" description="Helical" evidence="1">
    <location>
        <begin position="419"/>
        <end position="442"/>
    </location>
</feature>
<dbReference type="PANTHER" id="PTHR35340">
    <property type="entry name" value="PQQ ENZYME REPEAT PROTEIN-RELATED"/>
    <property type="match status" value="1"/>
</dbReference>
<gene>
    <name evidence="2" type="ORF">CGLO_00069</name>
</gene>
<evidence type="ECO:0000256" key="1">
    <source>
        <dbReference type="SAM" id="Phobius"/>
    </source>
</evidence>
<dbReference type="OrthoDB" id="5427350at2759"/>
<dbReference type="PANTHER" id="PTHR35340:SF9">
    <property type="entry name" value="ASST-DOMAIN-CONTAINING PROTEIN"/>
    <property type="match status" value="1"/>
</dbReference>
<name>T0KVH7_COLGC</name>
<proteinExistence type="predicted"/>
<dbReference type="InterPro" id="IPR039535">
    <property type="entry name" value="ASST-like"/>
</dbReference>
<sequence length="460" mass="51432">MNNKYRVVKTVQPGTAGVSVDLHEFRLTTNNTALFTLYQPRIRDGMWILDSCFQEVDLENDTMLFNWCSLDHVDVSQSHVPFNDERAVGNGQSQLQAWDYFHINSVEKVDNGDYIISCRHIDAVLLISHVDGSIVWQLGGDRSTFSFDDFDFRRQHDARIFSPYPAKPNLTGISLFNNGNDDLTVNPTISSGLIVLLNHTVNTAHLLTALLPPTQIGDVGEEEFSSRAMGNLQMLPNGNILVNYAENGAMIEYTASGIPVWAARLRQKWQNYRAFKIQPDSWTGNPQEPPALWTYSKTASPSSSTACYASWNGATEVSTWRFWGSTAKDGDFKVVAEAKRSGFETKAITEGFWPWLFVEALDGKGSRLRNSSLVGTYVPDKEGIDCGIWHCFVDDGNGLGTAVVDEMASVSHEHSPSGIVWAEHVFALLGLFCSLAFCWRYIKLGTSGRDRYFRLSAYDM</sequence>
<protein>
    <recommendedName>
        <fullName evidence="4">Arylsulfotransferase</fullName>
    </recommendedName>
</protein>